<dbReference type="InterPro" id="IPR000792">
    <property type="entry name" value="Tscrpt_reg_LuxR_C"/>
</dbReference>
<dbReference type="PROSITE" id="PS50043">
    <property type="entry name" value="HTH_LUXR_2"/>
    <property type="match status" value="1"/>
</dbReference>
<feature type="region of interest" description="Disordered" evidence="4">
    <location>
        <begin position="1"/>
        <end position="23"/>
    </location>
</feature>
<keyword evidence="2" id="KW-0238">DNA-binding</keyword>
<gene>
    <name evidence="6" type="ORF">BKG73_08995</name>
</gene>
<keyword evidence="3" id="KW-0804">Transcription</keyword>
<accession>A0ABX3C333</accession>
<dbReference type="Pfam" id="PF25873">
    <property type="entry name" value="WHD_MalT"/>
    <property type="match status" value="1"/>
</dbReference>
<name>A0ABX3C333_9MYCO</name>
<evidence type="ECO:0000313" key="6">
    <source>
        <dbReference type="EMBL" id="OHU11438.1"/>
    </source>
</evidence>
<dbReference type="InterPro" id="IPR027417">
    <property type="entry name" value="P-loop_NTPase"/>
</dbReference>
<sequence length="868" mass="93571">MSHHDDLPTGAKPTGSTSWSPAPWFLATPPTANPEMVERVGVHRILDEQVQRSRAVVVVAPSGFGKTVAVGQWAAERRRLAPGSACWLTVTEQAADCAELVRGIVTALRRAVADRGDVRARQALTTALELPTTGLVLAALSGIEIPWEIAVVIDDFQKAAAVVQAPEFVDFIEHGPGWLRLILVTTQAPESLLTRLRVHGHVAVLSSGELAFSVEDVRAAATRAGQNLSPEHADRIVKRTGGWPAAVRVMLLGGETPSALDDVDLTSYIRTAVLGRLRPELADFVLAATVCTRVDEALAAALSDRPDAARLLAECAVSGLFIERFGSGEDVVYQWHSMFVCGCHEILRQSDLSRWQALNALAARELRDRYPLNAVEHAIRGSEPQLAVATIADHWLELLLDARSAALESACITVAETFGETAEIAMVRSCCREIAGDRLGAQLHFDRAQTLVHDNTESRRLRFIGDLTRILISDDHGTMATAVDVVSATLADQSLVPARVYACALFLAGWAETRLRRDVDRSMRLLESAVQECLALGLSAAGERAAESLAFAYAHAGQFRRAAQALRATATPWLSHGGGGIACFTMGFVHLWRGELSEAVEDFNVVDAAVGSGYPDIGRMMLVFSAAAQGNRGVNLSLPVLEAVAARIGEDDNRAVPIGSFRTAALARIAELHGRSDAAQALARTLVDVRPLPVASAMVSGICRRLGDADVAQALTDNADEVSSAPYTRTYTALTRALLAWERDDQAQAHRLLEESLAAAAPESVLYPFMDNADETCRELLGAHSSRTAYPDFLAECLVACEMVQPDAIEALTAREREVLAYMRTPMTAAEIAAKLSVSVNTLKTHQRAIYRKLQVSNRREAIGLGTQ</sequence>
<protein>
    <recommendedName>
        <fullName evidence="5">HTH luxR-type domain-containing protein</fullName>
    </recommendedName>
</protein>
<dbReference type="PANTHER" id="PTHR44688">
    <property type="entry name" value="DNA-BINDING TRANSCRIPTIONAL ACTIVATOR DEVR_DOSR"/>
    <property type="match status" value="1"/>
</dbReference>
<dbReference type="SUPFAM" id="SSF46894">
    <property type="entry name" value="C-terminal effector domain of the bipartite response regulators"/>
    <property type="match status" value="1"/>
</dbReference>
<feature type="domain" description="HTH luxR-type" evidence="5">
    <location>
        <begin position="805"/>
        <end position="868"/>
    </location>
</feature>
<evidence type="ECO:0000256" key="2">
    <source>
        <dbReference type="ARBA" id="ARBA00023125"/>
    </source>
</evidence>
<evidence type="ECO:0000256" key="4">
    <source>
        <dbReference type="SAM" id="MobiDB-lite"/>
    </source>
</evidence>
<dbReference type="Pfam" id="PF00196">
    <property type="entry name" value="GerE"/>
    <property type="match status" value="1"/>
</dbReference>
<dbReference type="InterPro" id="IPR036388">
    <property type="entry name" value="WH-like_DNA-bd_sf"/>
</dbReference>
<dbReference type="CDD" id="cd06170">
    <property type="entry name" value="LuxR_C_like"/>
    <property type="match status" value="1"/>
</dbReference>
<dbReference type="Gene3D" id="3.40.50.300">
    <property type="entry name" value="P-loop containing nucleotide triphosphate hydrolases"/>
    <property type="match status" value="1"/>
</dbReference>
<dbReference type="Proteomes" id="UP000179621">
    <property type="component" value="Unassembled WGS sequence"/>
</dbReference>
<keyword evidence="1" id="KW-0805">Transcription regulation</keyword>
<comment type="caution">
    <text evidence="6">The sequence shown here is derived from an EMBL/GenBank/DDBJ whole genome shotgun (WGS) entry which is preliminary data.</text>
</comment>
<dbReference type="SMART" id="SM00421">
    <property type="entry name" value="HTH_LUXR"/>
    <property type="match status" value="1"/>
</dbReference>
<organism evidence="6 7">
    <name type="scientific">Mycobacteroides saopaulense</name>
    <dbReference type="NCBI Taxonomy" id="1578165"/>
    <lineage>
        <taxon>Bacteria</taxon>
        <taxon>Bacillati</taxon>
        <taxon>Actinomycetota</taxon>
        <taxon>Actinomycetes</taxon>
        <taxon>Mycobacteriales</taxon>
        <taxon>Mycobacteriaceae</taxon>
        <taxon>Mycobacteroides</taxon>
    </lineage>
</organism>
<evidence type="ECO:0000256" key="3">
    <source>
        <dbReference type="ARBA" id="ARBA00023163"/>
    </source>
</evidence>
<dbReference type="Gene3D" id="1.10.10.10">
    <property type="entry name" value="Winged helix-like DNA-binding domain superfamily/Winged helix DNA-binding domain"/>
    <property type="match status" value="1"/>
</dbReference>
<reference evidence="6 7" key="1">
    <citation type="submission" date="2016-10" db="EMBL/GenBank/DDBJ databases">
        <title>Evaluation of Human, Animal and Environmental Mycobacterium chelonae Isolates by Core Genome Phylogenomic Analysis, Targeted Gene Comparison, and Anti-microbial Susceptibility Patterns: A Tale of Mistaken Identities.</title>
        <authorList>
            <person name="Fogelson S.B."/>
            <person name="Camus A.C."/>
            <person name="Lorenz W."/>
            <person name="Vasireddy R."/>
            <person name="Vasireddy S."/>
            <person name="Smith T."/>
            <person name="Brown-Elliott B.A."/>
            <person name="Wallace R.J.Jr."/>
            <person name="Hasan N.A."/>
            <person name="Reischl U."/>
            <person name="Sanchez S."/>
        </authorList>
    </citation>
    <scope>NUCLEOTIDE SEQUENCE [LARGE SCALE GENOMIC DNA]</scope>
    <source>
        <strain evidence="6 7">8528</strain>
    </source>
</reference>
<dbReference type="InterPro" id="IPR011990">
    <property type="entry name" value="TPR-like_helical_dom_sf"/>
</dbReference>
<keyword evidence="7" id="KW-1185">Reference proteome</keyword>
<dbReference type="InterPro" id="IPR016032">
    <property type="entry name" value="Sig_transdc_resp-reg_C-effctor"/>
</dbReference>
<evidence type="ECO:0000256" key="1">
    <source>
        <dbReference type="ARBA" id="ARBA00023015"/>
    </source>
</evidence>
<dbReference type="SUPFAM" id="SSF52540">
    <property type="entry name" value="P-loop containing nucleoside triphosphate hydrolases"/>
    <property type="match status" value="1"/>
</dbReference>
<evidence type="ECO:0000259" key="5">
    <source>
        <dbReference type="PROSITE" id="PS50043"/>
    </source>
</evidence>
<dbReference type="EMBL" id="MLIH01000009">
    <property type="protein sequence ID" value="OHU11438.1"/>
    <property type="molecule type" value="Genomic_DNA"/>
</dbReference>
<proteinExistence type="predicted"/>
<dbReference type="InterPro" id="IPR059106">
    <property type="entry name" value="WHD_MalT"/>
</dbReference>
<evidence type="ECO:0000313" key="7">
    <source>
        <dbReference type="Proteomes" id="UP000179621"/>
    </source>
</evidence>
<dbReference type="RefSeq" id="WP_070911933.1">
    <property type="nucleotide sequence ID" value="NZ_MLIC01000004.1"/>
</dbReference>
<dbReference type="PRINTS" id="PR00038">
    <property type="entry name" value="HTHLUXR"/>
</dbReference>
<dbReference type="PANTHER" id="PTHR44688:SF16">
    <property type="entry name" value="DNA-BINDING TRANSCRIPTIONAL ACTIVATOR DEVR_DOSR"/>
    <property type="match status" value="1"/>
</dbReference>
<dbReference type="SUPFAM" id="SSF48452">
    <property type="entry name" value="TPR-like"/>
    <property type="match status" value="1"/>
</dbReference>